<organism evidence="2 3">
    <name type="scientific">Actinacidiphila alni</name>
    <dbReference type="NCBI Taxonomy" id="380248"/>
    <lineage>
        <taxon>Bacteria</taxon>
        <taxon>Bacillati</taxon>
        <taxon>Actinomycetota</taxon>
        <taxon>Actinomycetes</taxon>
        <taxon>Kitasatosporales</taxon>
        <taxon>Streptomycetaceae</taxon>
        <taxon>Actinacidiphila</taxon>
    </lineage>
</organism>
<protein>
    <submittedName>
        <fullName evidence="2">Nucleoside-diphosphate-sugar epimerase</fullName>
    </submittedName>
</protein>
<dbReference type="RefSeq" id="WP_093712541.1">
    <property type="nucleotide sequence ID" value="NZ_FONG01000003.1"/>
</dbReference>
<dbReference type="InterPro" id="IPR051783">
    <property type="entry name" value="NAD(P)-dependent_oxidoreduct"/>
</dbReference>
<dbReference type="PANTHER" id="PTHR48079">
    <property type="entry name" value="PROTEIN YEEZ"/>
    <property type="match status" value="1"/>
</dbReference>
<sequence length="350" mass="36738">MTGTAFVIGASGQMGRQAVRALAADGWRVTAASRRGGGGADERPPEGVRTVRVDRSDTAALAAALGDGCDVLLDCVAYDAADARQLLALSDRIGSAVVISSAAVYEDERGRNFDTQGEPDGAPRYPLPLPETCATVAPGPATYGTRKVELEQTLLAAGDRLPSTLLRAGAVHGTHSPLPRELHFVKRALDGRPVRVLAYGGASRFHPVHASNVAELVRLAAAKPGSRVLNAGDPQAPTVAEISATVDRALGVTSETVLIDGPPPAPTVGDTPWSTPHPMVLDMSAAERELGYRPVTTYEDSVPETAAWLAAELAKADWRDLFPLPARLSADHGDWFDYAAEDDWLAANGA</sequence>
<dbReference type="PANTHER" id="PTHR48079:SF6">
    <property type="entry name" value="NAD(P)-BINDING DOMAIN-CONTAINING PROTEIN-RELATED"/>
    <property type="match status" value="1"/>
</dbReference>
<dbReference type="InterPro" id="IPR001509">
    <property type="entry name" value="Epimerase_deHydtase"/>
</dbReference>
<keyword evidence="3" id="KW-1185">Reference proteome</keyword>
<dbReference type="OrthoDB" id="4820988at2"/>
<gene>
    <name evidence="2" type="ORF">SAMN05216251_103334</name>
</gene>
<evidence type="ECO:0000313" key="2">
    <source>
        <dbReference type="EMBL" id="SFE50526.1"/>
    </source>
</evidence>
<dbReference type="Proteomes" id="UP000199323">
    <property type="component" value="Unassembled WGS sequence"/>
</dbReference>
<reference evidence="3" key="1">
    <citation type="submission" date="2016-10" db="EMBL/GenBank/DDBJ databases">
        <authorList>
            <person name="Varghese N."/>
            <person name="Submissions S."/>
        </authorList>
    </citation>
    <scope>NUCLEOTIDE SEQUENCE [LARGE SCALE GENOMIC DNA]</scope>
    <source>
        <strain evidence="3">CGMCC 4.3510</strain>
    </source>
</reference>
<dbReference type="EMBL" id="FONG01000003">
    <property type="protein sequence ID" value="SFE50526.1"/>
    <property type="molecule type" value="Genomic_DNA"/>
</dbReference>
<proteinExistence type="predicted"/>
<dbReference type="Pfam" id="PF01370">
    <property type="entry name" value="Epimerase"/>
    <property type="match status" value="1"/>
</dbReference>
<dbReference type="GO" id="GO:0004029">
    <property type="term" value="F:aldehyde dehydrogenase (NAD+) activity"/>
    <property type="evidence" value="ECO:0007669"/>
    <property type="project" value="TreeGrafter"/>
</dbReference>
<feature type="domain" description="NAD-dependent epimerase/dehydratase" evidence="1">
    <location>
        <begin position="6"/>
        <end position="232"/>
    </location>
</feature>
<name>A0A1I2B361_9ACTN</name>
<dbReference type="Gene3D" id="3.40.50.720">
    <property type="entry name" value="NAD(P)-binding Rossmann-like Domain"/>
    <property type="match status" value="1"/>
</dbReference>
<evidence type="ECO:0000313" key="3">
    <source>
        <dbReference type="Proteomes" id="UP000199323"/>
    </source>
</evidence>
<dbReference type="STRING" id="380248.SAMN05216251_103334"/>
<dbReference type="AlphaFoldDB" id="A0A1I2B361"/>
<evidence type="ECO:0000259" key="1">
    <source>
        <dbReference type="Pfam" id="PF01370"/>
    </source>
</evidence>
<dbReference type="GO" id="GO:0005737">
    <property type="term" value="C:cytoplasm"/>
    <property type="evidence" value="ECO:0007669"/>
    <property type="project" value="TreeGrafter"/>
</dbReference>
<accession>A0A1I2B361</accession>
<dbReference type="SUPFAM" id="SSF51735">
    <property type="entry name" value="NAD(P)-binding Rossmann-fold domains"/>
    <property type="match status" value="1"/>
</dbReference>
<dbReference type="InterPro" id="IPR036291">
    <property type="entry name" value="NAD(P)-bd_dom_sf"/>
</dbReference>